<evidence type="ECO:0000313" key="14">
    <source>
        <dbReference type="EMBL" id="MCH99913.1"/>
    </source>
</evidence>
<dbReference type="EC" id="3.1.3.16" evidence="12"/>
<dbReference type="InterPro" id="IPR038534">
    <property type="entry name" value="Rtr1/RPAP2_sf"/>
</dbReference>
<dbReference type="InterPro" id="IPR007308">
    <property type="entry name" value="Rtr1/RPAP2_dom"/>
</dbReference>
<keyword evidence="3 12" id="KW-0479">Metal-binding</keyword>
<dbReference type="PROSITE" id="PS51479">
    <property type="entry name" value="ZF_RTR1"/>
    <property type="match status" value="1"/>
</dbReference>
<evidence type="ECO:0000256" key="2">
    <source>
        <dbReference type="ARBA" id="ARBA00005676"/>
    </source>
</evidence>
<keyword evidence="7 12" id="KW-0904">Protein phosphatase</keyword>
<keyword evidence="5 12" id="KW-0378">Hydrolase</keyword>
<proteinExistence type="inferred from homology"/>
<feature type="non-terminal residue" evidence="14">
    <location>
        <position position="1"/>
    </location>
</feature>
<evidence type="ECO:0000256" key="5">
    <source>
        <dbReference type="ARBA" id="ARBA00022801"/>
    </source>
</evidence>
<evidence type="ECO:0000256" key="9">
    <source>
        <dbReference type="ARBA" id="ARBA00047761"/>
    </source>
</evidence>
<dbReference type="EMBL" id="LXQA010041721">
    <property type="protein sequence ID" value="MCH99913.1"/>
    <property type="molecule type" value="Genomic_DNA"/>
</dbReference>
<evidence type="ECO:0000256" key="8">
    <source>
        <dbReference type="ARBA" id="ARBA00023242"/>
    </source>
</evidence>
<comment type="catalytic activity">
    <reaction evidence="9 12">
        <text>O-phospho-L-seryl-[protein] + H2O = L-seryl-[protein] + phosphate</text>
        <dbReference type="Rhea" id="RHEA:20629"/>
        <dbReference type="Rhea" id="RHEA-COMP:9863"/>
        <dbReference type="Rhea" id="RHEA-COMP:11604"/>
        <dbReference type="ChEBI" id="CHEBI:15377"/>
        <dbReference type="ChEBI" id="CHEBI:29999"/>
        <dbReference type="ChEBI" id="CHEBI:43474"/>
        <dbReference type="ChEBI" id="CHEBI:83421"/>
        <dbReference type="EC" id="3.1.3.16"/>
    </reaction>
</comment>
<dbReference type="GO" id="GO:0043175">
    <property type="term" value="F:RNA polymerase core enzyme binding"/>
    <property type="evidence" value="ECO:0007669"/>
    <property type="project" value="UniProtKB-UniRule"/>
</dbReference>
<dbReference type="PANTHER" id="PTHR14732">
    <property type="entry name" value="RNA POLYMERASE II SUBUNIT B1 CTD PHOSPHATASE RPAP2-RELATED"/>
    <property type="match status" value="1"/>
</dbReference>
<evidence type="ECO:0000256" key="4">
    <source>
        <dbReference type="ARBA" id="ARBA00022771"/>
    </source>
</evidence>
<comment type="function">
    <text evidence="12">Putative RNA polymerase II subunit B1 C-terminal domain (CTD) phosphatase involved in RNA polymerase II transcription regulation.</text>
</comment>
<dbReference type="Pfam" id="PF04181">
    <property type="entry name" value="RPAP2_Rtr1"/>
    <property type="match status" value="1"/>
</dbReference>
<dbReference type="GO" id="GO:0005737">
    <property type="term" value="C:cytoplasm"/>
    <property type="evidence" value="ECO:0007669"/>
    <property type="project" value="TreeGrafter"/>
</dbReference>
<dbReference type="InterPro" id="IPR039693">
    <property type="entry name" value="Rtr1/RPAP2"/>
</dbReference>
<evidence type="ECO:0000256" key="6">
    <source>
        <dbReference type="ARBA" id="ARBA00022833"/>
    </source>
</evidence>
<evidence type="ECO:0000256" key="1">
    <source>
        <dbReference type="ARBA" id="ARBA00004123"/>
    </source>
</evidence>
<evidence type="ECO:0000256" key="3">
    <source>
        <dbReference type="ARBA" id="ARBA00022723"/>
    </source>
</evidence>
<evidence type="ECO:0000256" key="10">
    <source>
        <dbReference type="ARBA" id="ARBA00048336"/>
    </source>
</evidence>
<keyword evidence="6 12" id="KW-0862">Zinc</keyword>
<name>A0A392NKJ8_9FABA</name>
<dbReference type="Gene3D" id="1.25.40.820">
    <property type="match status" value="1"/>
</dbReference>
<feature type="domain" description="RTR1-type" evidence="13">
    <location>
        <begin position="37"/>
        <end position="122"/>
    </location>
</feature>
<protein>
    <recommendedName>
        <fullName evidence="12">RNA polymerase II subunit B1 CTD phosphatase RPAP2 homolog</fullName>
        <ecNumber evidence="12">3.1.3.16</ecNumber>
    </recommendedName>
</protein>
<dbReference type="Proteomes" id="UP000265520">
    <property type="component" value="Unassembled WGS sequence"/>
</dbReference>
<keyword evidence="4 12" id="KW-0863">Zinc-finger</keyword>
<organism evidence="14 15">
    <name type="scientific">Trifolium medium</name>
    <dbReference type="NCBI Taxonomy" id="97028"/>
    <lineage>
        <taxon>Eukaryota</taxon>
        <taxon>Viridiplantae</taxon>
        <taxon>Streptophyta</taxon>
        <taxon>Embryophyta</taxon>
        <taxon>Tracheophyta</taxon>
        <taxon>Spermatophyta</taxon>
        <taxon>Magnoliopsida</taxon>
        <taxon>eudicotyledons</taxon>
        <taxon>Gunneridae</taxon>
        <taxon>Pentapetalae</taxon>
        <taxon>rosids</taxon>
        <taxon>fabids</taxon>
        <taxon>Fabales</taxon>
        <taxon>Fabaceae</taxon>
        <taxon>Papilionoideae</taxon>
        <taxon>50 kb inversion clade</taxon>
        <taxon>NPAAA clade</taxon>
        <taxon>Hologalegina</taxon>
        <taxon>IRL clade</taxon>
        <taxon>Trifolieae</taxon>
        <taxon>Trifolium</taxon>
    </lineage>
</organism>
<comment type="subcellular location">
    <subcellularLocation>
        <location evidence="1 12">Nucleus</location>
    </subcellularLocation>
</comment>
<evidence type="ECO:0000259" key="13">
    <source>
        <dbReference type="PROSITE" id="PS51479"/>
    </source>
</evidence>
<keyword evidence="15" id="KW-1185">Reference proteome</keyword>
<dbReference type="GO" id="GO:0008420">
    <property type="term" value="F:RNA polymerase II CTD heptapeptide repeat phosphatase activity"/>
    <property type="evidence" value="ECO:0007669"/>
    <property type="project" value="UniProtKB-UniRule"/>
</dbReference>
<dbReference type="GO" id="GO:0005634">
    <property type="term" value="C:nucleus"/>
    <property type="evidence" value="ECO:0007669"/>
    <property type="project" value="UniProtKB-SubCell"/>
</dbReference>
<comment type="similarity">
    <text evidence="2 11 12">Belongs to the RPAP2 family.</text>
</comment>
<dbReference type="FunFam" id="1.25.40.820:FF:000006">
    <property type="entry name" value="Putative RNA polymerase II subunit B1 CTD phosphatase RPAP2 homolog"/>
    <property type="match status" value="1"/>
</dbReference>
<evidence type="ECO:0000256" key="7">
    <source>
        <dbReference type="ARBA" id="ARBA00022912"/>
    </source>
</evidence>
<comment type="catalytic activity">
    <reaction evidence="10 12">
        <text>O-phospho-L-threonyl-[protein] + H2O = L-threonyl-[protein] + phosphate</text>
        <dbReference type="Rhea" id="RHEA:47004"/>
        <dbReference type="Rhea" id="RHEA-COMP:11060"/>
        <dbReference type="Rhea" id="RHEA-COMP:11605"/>
        <dbReference type="ChEBI" id="CHEBI:15377"/>
        <dbReference type="ChEBI" id="CHEBI:30013"/>
        <dbReference type="ChEBI" id="CHEBI:43474"/>
        <dbReference type="ChEBI" id="CHEBI:61977"/>
        <dbReference type="EC" id="3.1.3.16"/>
    </reaction>
</comment>
<sequence length="185" mass="20524">TCLLLMEKNQPVFVKDAVFKLQLALLDGIQSEDKLFAAGSLISRSDYEDVVTERSIMNVCGYPLCHNALPTDRPRKGRYRISLKEHKVYDLHETYMFCSPGCVVNSKAFAGSLQEKRCSVLDPEKLNNVLGLFGNLNLEPMENFGKDGELGFSGLEIQDKTETGTGDVSLEQWVGPSNAIEGYVP</sequence>
<dbReference type="GO" id="GO:0008270">
    <property type="term" value="F:zinc ion binding"/>
    <property type="evidence" value="ECO:0007669"/>
    <property type="project" value="UniProtKB-KW"/>
</dbReference>
<feature type="non-terminal residue" evidence="14">
    <location>
        <position position="185"/>
    </location>
</feature>
<evidence type="ECO:0000256" key="12">
    <source>
        <dbReference type="RuleBase" id="RU367080"/>
    </source>
</evidence>
<keyword evidence="8 12" id="KW-0539">Nucleus</keyword>
<comment type="caution">
    <text evidence="14">The sequence shown here is derived from an EMBL/GenBank/DDBJ whole genome shotgun (WGS) entry which is preliminary data.</text>
</comment>
<evidence type="ECO:0000313" key="15">
    <source>
        <dbReference type="Proteomes" id="UP000265520"/>
    </source>
</evidence>
<dbReference type="PANTHER" id="PTHR14732:SF0">
    <property type="entry name" value="RNA POLYMERASE II SUBUNIT B1 CTD PHOSPHATASE RPAP2-RELATED"/>
    <property type="match status" value="1"/>
</dbReference>
<dbReference type="AlphaFoldDB" id="A0A392NKJ8"/>
<evidence type="ECO:0000256" key="11">
    <source>
        <dbReference type="PROSITE-ProRule" id="PRU00812"/>
    </source>
</evidence>
<accession>A0A392NKJ8</accession>
<gene>
    <name evidence="14" type="ORF">A2U01_0020928</name>
</gene>
<reference evidence="14 15" key="1">
    <citation type="journal article" date="2018" name="Front. Plant Sci.">
        <title>Red Clover (Trifolium pratense) and Zigzag Clover (T. medium) - A Picture of Genomic Similarities and Differences.</title>
        <authorList>
            <person name="Dluhosova J."/>
            <person name="Istvanek J."/>
            <person name="Nedelnik J."/>
            <person name="Repkova J."/>
        </authorList>
    </citation>
    <scope>NUCLEOTIDE SEQUENCE [LARGE SCALE GENOMIC DNA]</scope>
    <source>
        <strain evidence="15">cv. 10/8</strain>
        <tissue evidence="14">Leaf</tissue>
    </source>
</reference>